<keyword evidence="1" id="KW-0812">Transmembrane</keyword>
<name>A0A1W6K0R5_9CREN</name>
<dbReference type="STRING" id="282676.B6F84_08585"/>
<keyword evidence="1" id="KW-0472">Membrane</keyword>
<keyword evidence="1" id="KW-1133">Transmembrane helix</keyword>
<dbReference type="AlphaFoldDB" id="A0A1W6K0R5"/>
<accession>A0A1W6K0R5</accession>
<evidence type="ECO:0000313" key="2">
    <source>
        <dbReference type="EMBL" id="ARM76072.1"/>
    </source>
</evidence>
<dbReference type="GeneID" id="41590968"/>
<feature type="transmembrane region" description="Helical" evidence="1">
    <location>
        <begin position="51"/>
        <end position="70"/>
    </location>
</feature>
<gene>
    <name evidence="2" type="ORF">B6F84_08585</name>
</gene>
<sequence length="79" mass="9126">MSSREEEKQEETDSKRWSKFTWGVVIGPLLFFFILSIMLADYLTNFGPWRAVAPVIVGFAIFFFIVGVFLRSKFGRLAI</sequence>
<reference evidence="2 3" key="1">
    <citation type="submission" date="2017-03" db="EMBL/GenBank/DDBJ databases">
        <title>Sulfur activation and transportation mechanism of thermophilic Archaea Acidianus manzaensis YN-25.</title>
        <authorList>
            <person name="Ma Y."/>
            <person name="Yang Y."/>
            <person name="Xia J."/>
        </authorList>
    </citation>
    <scope>NUCLEOTIDE SEQUENCE [LARGE SCALE GENOMIC DNA]</scope>
    <source>
        <strain evidence="2 3">YN-25</strain>
    </source>
</reference>
<organism evidence="2 3">
    <name type="scientific">Acidianus manzaensis</name>
    <dbReference type="NCBI Taxonomy" id="282676"/>
    <lineage>
        <taxon>Archaea</taxon>
        <taxon>Thermoproteota</taxon>
        <taxon>Thermoprotei</taxon>
        <taxon>Sulfolobales</taxon>
        <taxon>Sulfolobaceae</taxon>
        <taxon>Acidianus</taxon>
    </lineage>
</organism>
<dbReference type="EMBL" id="CP020477">
    <property type="protein sequence ID" value="ARM76072.1"/>
    <property type="molecule type" value="Genomic_DNA"/>
</dbReference>
<dbReference type="OrthoDB" id="41704at2157"/>
<proteinExistence type="predicted"/>
<keyword evidence="3" id="KW-1185">Reference proteome</keyword>
<dbReference type="KEGG" id="aman:B6F84_08585"/>
<dbReference type="Proteomes" id="UP000193404">
    <property type="component" value="Chromosome"/>
</dbReference>
<evidence type="ECO:0000313" key="3">
    <source>
        <dbReference type="Proteomes" id="UP000193404"/>
    </source>
</evidence>
<dbReference type="RefSeq" id="WP_148691854.1">
    <property type="nucleotide sequence ID" value="NZ_CP020477.1"/>
</dbReference>
<evidence type="ECO:0000256" key="1">
    <source>
        <dbReference type="SAM" id="Phobius"/>
    </source>
</evidence>
<protein>
    <submittedName>
        <fullName evidence="2">Uncharacterized protein</fullName>
    </submittedName>
</protein>
<feature type="transmembrane region" description="Helical" evidence="1">
    <location>
        <begin position="20"/>
        <end position="39"/>
    </location>
</feature>